<dbReference type="GeneID" id="29121334"/>
<proteinExistence type="predicted"/>
<organism evidence="1 2">
    <name type="scientific">Alternaria alternata</name>
    <name type="common">Alternaria rot fungus</name>
    <name type="synonym">Torula alternata</name>
    <dbReference type="NCBI Taxonomy" id="5599"/>
    <lineage>
        <taxon>Eukaryota</taxon>
        <taxon>Fungi</taxon>
        <taxon>Dikarya</taxon>
        <taxon>Ascomycota</taxon>
        <taxon>Pezizomycotina</taxon>
        <taxon>Dothideomycetes</taxon>
        <taxon>Pleosporomycetidae</taxon>
        <taxon>Pleosporales</taxon>
        <taxon>Pleosporineae</taxon>
        <taxon>Pleosporaceae</taxon>
        <taxon>Alternaria</taxon>
        <taxon>Alternaria sect. Alternaria</taxon>
        <taxon>Alternaria alternata complex</taxon>
    </lineage>
</organism>
<dbReference type="RefSeq" id="XP_018385515.1">
    <property type="nucleotide sequence ID" value="XM_018535740.1"/>
</dbReference>
<reference evidence="1 2" key="1">
    <citation type="submission" date="2016-05" db="EMBL/GenBank/DDBJ databases">
        <title>Comparative analysis of secretome profiles of manganese(II)-oxidizing ascomycete fungi.</title>
        <authorList>
            <consortium name="DOE Joint Genome Institute"/>
            <person name="Zeiner C.A."/>
            <person name="Purvine S.O."/>
            <person name="Zink E.M."/>
            <person name="Wu S."/>
            <person name="Pasa-Tolic L."/>
            <person name="Chaput D.L."/>
            <person name="Haridas S."/>
            <person name="Grigoriev I.V."/>
            <person name="Santelli C.M."/>
            <person name="Hansel C.M."/>
        </authorList>
    </citation>
    <scope>NUCLEOTIDE SEQUENCE [LARGE SCALE GENOMIC DNA]</scope>
    <source>
        <strain evidence="1 2">SRC1lrK2f</strain>
    </source>
</reference>
<evidence type="ECO:0000313" key="1">
    <source>
        <dbReference type="EMBL" id="OAG20094.1"/>
    </source>
</evidence>
<dbReference type="EMBL" id="KV441479">
    <property type="protein sequence ID" value="OAG20094.1"/>
    <property type="molecule type" value="Genomic_DNA"/>
</dbReference>
<accession>A0A177DJH6</accession>
<protein>
    <submittedName>
        <fullName evidence="1">Uncharacterized protein</fullName>
    </submittedName>
</protein>
<dbReference type="AlphaFoldDB" id="A0A177DJH6"/>
<sequence>MRLITIGLASDVCPRICIACRLCNSVSHMMSSLPRPSFFITISCGSESAYTAPLYYSCAMGWMLANKKAEVCCSICDCLGFFHTRGSNKLQRPSLTVLPNRSFDEFSRSAKQGCCFCDVVQQSFQLLQDVPVEMRVELLLYGQSPAELHASLNKDIHEVVEIYSCSSKLALL</sequence>
<gene>
    <name evidence="1" type="ORF">CC77DRAFT_96700</name>
</gene>
<evidence type="ECO:0000313" key="2">
    <source>
        <dbReference type="Proteomes" id="UP000077248"/>
    </source>
</evidence>
<dbReference type="Proteomes" id="UP000077248">
    <property type="component" value="Unassembled WGS sequence"/>
</dbReference>
<keyword evidence="2" id="KW-1185">Reference proteome</keyword>
<name>A0A177DJH6_ALTAL</name>
<dbReference type="VEuPathDB" id="FungiDB:CC77DRAFT_96700"/>
<dbReference type="KEGG" id="aalt:CC77DRAFT_96700"/>